<comment type="caution">
    <text evidence="4">The sequence shown here is derived from an EMBL/GenBank/DDBJ whole genome shotgun (WGS) entry which is preliminary data.</text>
</comment>
<dbReference type="CDD" id="cd04301">
    <property type="entry name" value="NAT_SF"/>
    <property type="match status" value="1"/>
</dbReference>
<dbReference type="PROSITE" id="PS51186">
    <property type="entry name" value="GNAT"/>
    <property type="match status" value="1"/>
</dbReference>
<dbReference type="PANTHER" id="PTHR43420:SF12">
    <property type="entry name" value="N-ACETYLTRANSFERASE DOMAIN-CONTAINING PROTEIN"/>
    <property type="match status" value="1"/>
</dbReference>
<keyword evidence="1" id="KW-0808">Transferase</keyword>
<evidence type="ECO:0000256" key="2">
    <source>
        <dbReference type="ARBA" id="ARBA00023315"/>
    </source>
</evidence>
<dbReference type="Proteomes" id="UP001529343">
    <property type="component" value="Unassembled WGS sequence"/>
</dbReference>
<dbReference type="SUPFAM" id="SSF55729">
    <property type="entry name" value="Acyl-CoA N-acyltransferases (Nat)"/>
    <property type="match status" value="1"/>
</dbReference>
<protein>
    <submittedName>
        <fullName evidence="4">GNAT family N-acetyltransferase</fullName>
    </submittedName>
</protein>
<evidence type="ECO:0000313" key="5">
    <source>
        <dbReference type="Proteomes" id="UP001529343"/>
    </source>
</evidence>
<keyword evidence="2" id="KW-0012">Acyltransferase</keyword>
<gene>
    <name evidence="4" type="ORF">QUW44_09540</name>
</gene>
<reference evidence="5" key="1">
    <citation type="submission" date="2023-06" db="EMBL/GenBank/DDBJ databases">
        <title>Identification and characterization of horizontal gene transfer across gut microbiota members of farm animals based on homology search.</title>
        <authorList>
            <person name="Zeman M."/>
            <person name="Kubasova T."/>
            <person name="Jahodarova E."/>
            <person name="Nykrynova M."/>
            <person name="Rychlik I."/>
        </authorList>
    </citation>
    <scope>NUCLEOTIDE SEQUENCE [LARGE SCALE GENOMIC DNA]</scope>
    <source>
        <strain evidence="5">161_Gplus</strain>
    </source>
</reference>
<feature type="domain" description="N-acetyltransferase" evidence="3">
    <location>
        <begin position="2"/>
        <end position="172"/>
    </location>
</feature>
<sequence>MDETRVARPSDIKGVAALYKAICDHQPLDKYGADWTWGEYPSVDGLQQMIENATVMIGLKDQQVVAGGVLTTGEEYPQVEWPHHFANDEIGILHLYGVHPEYRRTGISTELLQAIIKQAGQEGKKAIHLDVLAGNVPSKKLYVKNGFEVVQSLVLHYDDIGDQSAQVLERRI</sequence>
<evidence type="ECO:0000313" key="4">
    <source>
        <dbReference type="EMBL" id="MDM8267352.1"/>
    </source>
</evidence>
<name>A0ABT7V0L8_9LACO</name>
<dbReference type="EMBL" id="JAUDDW010000061">
    <property type="protein sequence ID" value="MDM8267352.1"/>
    <property type="molecule type" value="Genomic_DNA"/>
</dbReference>
<dbReference type="InterPro" id="IPR000182">
    <property type="entry name" value="GNAT_dom"/>
</dbReference>
<dbReference type="Gene3D" id="3.40.630.30">
    <property type="match status" value="1"/>
</dbReference>
<proteinExistence type="predicted"/>
<keyword evidence="5" id="KW-1185">Reference proteome</keyword>
<evidence type="ECO:0000256" key="1">
    <source>
        <dbReference type="ARBA" id="ARBA00022679"/>
    </source>
</evidence>
<dbReference type="PANTHER" id="PTHR43420">
    <property type="entry name" value="ACETYLTRANSFERASE"/>
    <property type="match status" value="1"/>
</dbReference>
<dbReference type="RefSeq" id="WP_283595151.1">
    <property type="nucleotide sequence ID" value="NZ_JAUDDW010000061.1"/>
</dbReference>
<dbReference type="InterPro" id="IPR050680">
    <property type="entry name" value="YpeA/RimI_acetyltransf"/>
</dbReference>
<accession>A0ABT7V0L8</accession>
<evidence type="ECO:0000259" key="3">
    <source>
        <dbReference type="PROSITE" id="PS51186"/>
    </source>
</evidence>
<dbReference type="Pfam" id="PF00583">
    <property type="entry name" value="Acetyltransf_1"/>
    <property type="match status" value="1"/>
</dbReference>
<organism evidence="4 5">
    <name type="scientific">Limosilactobacillus pontis</name>
    <dbReference type="NCBI Taxonomy" id="35787"/>
    <lineage>
        <taxon>Bacteria</taxon>
        <taxon>Bacillati</taxon>
        <taxon>Bacillota</taxon>
        <taxon>Bacilli</taxon>
        <taxon>Lactobacillales</taxon>
        <taxon>Lactobacillaceae</taxon>
        <taxon>Limosilactobacillus</taxon>
    </lineage>
</organism>
<dbReference type="InterPro" id="IPR016181">
    <property type="entry name" value="Acyl_CoA_acyltransferase"/>
</dbReference>